<evidence type="ECO:0000256" key="2">
    <source>
        <dbReference type="ARBA" id="ARBA00012438"/>
    </source>
</evidence>
<dbReference type="PANTHER" id="PTHR43547:SF2">
    <property type="entry name" value="HYBRID SIGNAL TRANSDUCTION HISTIDINE KINASE C"/>
    <property type="match status" value="1"/>
</dbReference>
<feature type="domain" description="PAC" evidence="9">
    <location>
        <begin position="233"/>
        <end position="285"/>
    </location>
</feature>
<dbReference type="InterPro" id="IPR036890">
    <property type="entry name" value="HATPase_C_sf"/>
</dbReference>
<dbReference type="CDD" id="cd00130">
    <property type="entry name" value="PAS"/>
    <property type="match status" value="1"/>
</dbReference>
<dbReference type="Gene3D" id="3.30.450.20">
    <property type="entry name" value="PAS domain"/>
    <property type="match status" value="2"/>
</dbReference>
<dbReference type="InterPro" id="IPR035965">
    <property type="entry name" value="PAS-like_dom_sf"/>
</dbReference>
<dbReference type="SMART" id="SM00387">
    <property type="entry name" value="HATPase_c"/>
    <property type="match status" value="1"/>
</dbReference>
<dbReference type="Gene3D" id="1.10.287.130">
    <property type="match status" value="1"/>
</dbReference>
<dbReference type="FunFam" id="1.10.287.130:FF:000001">
    <property type="entry name" value="Two-component sensor histidine kinase"/>
    <property type="match status" value="1"/>
</dbReference>
<dbReference type="SMART" id="SM00086">
    <property type="entry name" value="PAC"/>
    <property type="match status" value="2"/>
</dbReference>
<dbReference type="GO" id="GO:0000155">
    <property type="term" value="F:phosphorelay sensor kinase activity"/>
    <property type="evidence" value="ECO:0007669"/>
    <property type="project" value="InterPro"/>
</dbReference>
<dbReference type="SUPFAM" id="SSF55874">
    <property type="entry name" value="ATPase domain of HSP90 chaperone/DNA topoisomerase II/histidine kinase"/>
    <property type="match status" value="1"/>
</dbReference>
<evidence type="ECO:0000256" key="7">
    <source>
        <dbReference type="ARBA" id="ARBA00023136"/>
    </source>
</evidence>
<keyword evidence="4" id="KW-0808">Transferase</keyword>
<evidence type="ECO:0000313" key="10">
    <source>
        <dbReference type="EMBL" id="MCX3264944.1"/>
    </source>
</evidence>
<dbReference type="Pfam" id="PF08447">
    <property type="entry name" value="PAS_3"/>
    <property type="match status" value="1"/>
</dbReference>
<dbReference type="SUPFAM" id="SSF47384">
    <property type="entry name" value="Homodimeric domain of signal transducing histidine kinase"/>
    <property type="match status" value="1"/>
</dbReference>
<dbReference type="FunFam" id="3.30.565.10:FF:000006">
    <property type="entry name" value="Sensor histidine kinase WalK"/>
    <property type="match status" value="1"/>
</dbReference>
<evidence type="ECO:0000256" key="3">
    <source>
        <dbReference type="ARBA" id="ARBA00022553"/>
    </source>
</evidence>
<dbReference type="PANTHER" id="PTHR43547">
    <property type="entry name" value="TWO-COMPONENT HISTIDINE KINASE"/>
    <property type="match status" value="1"/>
</dbReference>
<dbReference type="SUPFAM" id="SSF55785">
    <property type="entry name" value="PYP-like sensor domain (PAS domain)"/>
    <property type="match status" value="2"/>
</dbReference>
<keyword evidence="7" id="KW-0472">Membrane</keyword>
<dbReference type="Pfam" id="PF00512">
    <property type="entry name" value="HisKA"/>
    <property type="match status" value="1"/>
</dbReference>
<dbReference type="AlphaFoldDB" id="A0A9X3I9F5"/>
<evidence type="ECO:0000256" key="1">
    <source>
        <dbReference type="ARBA" id="ARBA00000085"/>
    </source>
</evidence>
<keyword evidence="3" id="KW-0597">Phosphoprotein</keyword>
<keyword evidence="11" id="KW-1185">Reference proteome</keyword>
<proteinExistence type="predicted"/>
<gene>
    <name evidence="10" type="ORF">OQZ29_09320</name>
</gene>
<dbReference type="InterPro" id="IPR004358">
    <property type="entry name" value="Sig_transdc_His_kin-like_C"/>
</dbReference>
<dbReference type="InterPro" id="IPR000014">
    <property type="entry name" value="PAS"/>
</dbReference>
<comment type="catalytic activity">
    <reaction evidence="1">
        <text>ATP + protein L-histidine = ADP + protein N-phospho-L-histidine.</text>
        <dbReference type="EC" id="2.7.13.3"/>
    </reaction>
</comment>
<organism evidence="10 11">
    <name type="scientific">Pedobacter agri</name>
    <dbReference type="NCBI Taxonomy" id="454586"/>
    <lineage>
        <taxon>Bacteria</taxon>
        <taxon>Pseudomonadati</taxon>
        <taxon>Bacteroidota</taxon>
        <taxon>Sphingobacteriia</taxon>
        <taxon>Sphingobacteriales</taxon>
        <taxon>Sphingobacteriaceae</taxon>
        <taxon>Pedobacter</taxon>
    </lineage>
</organism>
<keyword evidence="5" id="KW-0418">Kinase</keyword>
<dbReference type="Pfam" id="PF02518">
    <property type="entry name" value="HATPase_c"/>
    <property type="match status" value="1"/>
</dbReference>
<protein>
    <recommendedName>
        <fullName evidence="2">histidine kinase</fullName>
        <ecNumber evidence="2">2.7.13.3</ecNumber>
    </recommendedName>
</protein>
<dbReference type="InterPro" id="IPR036097">
    <property type="entry name" value="HisK_dim/P_sf"/>
</dbReference>
<evidence type="ECO:0000259" key="8">
    <source>
        <dbReference type="PROSITE" id="PS50109"/>
    </source>
</evidence>
<dbReference type="Proteomes" id="UP001142592">
    <property type="component" value="Unassembled WGS sequence"/>
</dbReference>
<dbReference type="PROSITE" id="PS50113">
    <property type="entry name" value="PAC"/>
    <property type="match status" value="1"/>
</dbReference>
<reference evidence="10" key="1">
    <citation type="submission" date="2022-11" db="EMBL/GenBank/DDBJ databases">
        <authorList>
            <person name="Graham C."/>
            <person name="Newman J.D."/>
        </authorList>
    </citation>
    <scope>NUCLEOTIDE SEQUENCE</scope>
    <source>
        <strain evidence="10">DSM 19486</strain>
    </source>
</reference>
<evidence type="ECO:0000256" key="5">
    <source>
        <dbReference type="ARBA" id="ARBA00022777"/>
    </source>
</evidence>
<evidence type="ECO:0000313" key="11">
    <source>
        <dbReference type="Proteomes" id="UP001142592"/>
    </source>
</evidence>
<dbReference type="NCBIfam" id="TIGR00229">
    <property type="entry name" value="sensory_box"/>
    <property type="match status" value="1"/>
</dbReference>
<evidence type="ECO:0000259" key="9">
    <source>
        <dbReference type="PROSITE" id="PS50113"/>
    </source>
</evidence>
<dbReference type="EC" id="2.7.13.3" evidence="2"/>
<dbReference type="InterPro" id="IPR013655">
    <property type="entry name" value="PAS_fold_3"/>
</dbReference>
<dbReference type="PROSITE" id="PS50109">
    <property type="entry name" value="HIS_KIN"/>
    <property type="match status" value="1"/>
</dbReference>
<dbReference type="Gene3D" id="3.30.565.10">
    <property type="entry name" value="Histidine kinase-like ATPase, C-terminal domain"/>
    <property type="match status" value="1"/>
</dbReference>
<comment type="caution">
    <text evidence="10">The sequence shown here is derived from an EMBL/GenBank/DDBJ whole genome shotgun (WGS) entry which is preliminary data.</text>
</comment>
<sequence length="646" mass="72851">MYWLLPNLLSYLERTYFIHFNNAFFFMSDAINKDQLELFNHSPNCLLVVSGNFDIVSVSNCFCDDYALDIGELVGVGLKIALDRIFARTRLKGHLYYVEIESWLKNHVADLSEKQTKSDFSRNFPGATYNAVERENALVYILISFTNALLDGFLLDRSERESTLQAMADETDILISIVDDYGKVEYRNPSWERFMGSAMPGEGRFKWDEFIHPEDLEPFQTLLYSSIVARTDFSSEFRIKNRFGEFRWLRVEGVSRTSIHGRFMGYICTGLDITQIKDQIENLASLNGALSDAHAQLKSGKEELQAAFDAAEMGSCSLDIKTLKAEMSVRYRQLYGLPLAGDINWDMVTGAVDADYKDEVNEVLSRAANFGTPVDSIYPIRHLITGEKRWMRVIGKVRSDDDGKPESVYAVVIDVSKRMEEESRKNRFIAMVSHELKTPLTSINGYVQLLAHKASRSSNVESIVVYRKILGQLKKMDRLIAGFLNISRLESGKLEITKGPFDIADLVFQLKEEFGTEVSTHQIVLQNTSSLIINADRDRIEMVIHNLLSNAVKYSPIGSEVLIAYGRTENALIFTVSDSGKGILEEEKSQVFDRYFKSESAQEKTIAGFGIGLFLCAEIINLHGGKIWADNLSGSKGAVFGFSLPV</sequence>
<dbReference type="InterPro" id="IPR001610">
    <property type="entry name" value="PAC"/>
</dbReference>
<feature type="domain" description="Histidine kinase" evidence="8">
    <location>
        <begin position="431"/>
        <end position="646"/>
    </location>
</feature>
<keyword evidence="6" id="KW-0902">Two-component regulatory system</keyword>
<dbReference type="InterPro" id="IPR003594">
    <property type="entry name" value="HATPase_dom"/>
</dbReference>
<accession>A0A9X3I9F5</accession>
<dbReference type="InterPro" id="IPR005467">
    <property type="entry name" value="His_kinase_dom"/>
</dbReference>
<dbReference type="PRINTS" id="PR00344">
    <property type="entry name" value="BCTRLSENSOR"/>
</dbReference>
<dbReference type="SMART" id="SM00091">
    <property type="entry name" value="PAS"/>
    <property type="match status" value="2"/>
</dbReference>
<evidence type="ECO:0000256" key="6">
    <source>
        <dbReference type="ARBA" id="ARBA00023012"/>
    </source>
</evidence>
<evidence type="ECO:0000256" key="4">
    <source>
        <dbReference type="ARBA" id="ARBA00022679"/>
    </source>
</evidence>
<dbReference type="EMBL" id="JAPJUH010000003">
    <property type="protein sequence ID" value="MCX3264944.1"/>
    <property type="molecule type" value="Genomic_DNA"/>
</dbReference>
<dbReference type="InterPro" id="IPR003661">
    <property type="entry name" value="HisK_dim/P_dom"/>
</dbReference>
<name>A0A9X3I9F5_9SPHI</name>
<dbReference type="SMART" id="SM00388">
    <property type="entry name" value="HisKA"/>
    <property type="match status" value="1"/>
</dbReference>
<dbReference type="InterPro" id="IPR000700">
    <property type="entry name" value="PAS-assoc_C"/>
</dbReference>
<dbReference type="CDD" id="cd00082">
    <property type="entry name" value="HisKA"/>
    <property type="match status" value="1"/>
</dbReference>
<dbReference type="RefSeq" id="WP_266269009.1">
    <property type="nucleotide sequence ID" value="NZ_JAPJUH010000003.1"/>
</dbReference>